<dbReference type="EMBL" id="JANAKD010000211">
    <property type="protein sequence ID" value="KAJ3496203.1"/>
    <property type="molecule type" value="Genomic_DNA"/>
</dbReference>
<organism evidence="1 2">
    <name type="scientific">Lecanicillium saksenae</name>
    <dbReference type="NCBI Taxonomy" id="468837"/>
    <lineage>
        <taxon>Eukaryota</taxon>
        <taxon>Fungi</taxon>
        <taxon>Dikarya</taxon>
        <taxon>Ascomycota</taxon>
        <taxon>Pezizomycotina</taxon>
        <taxon>Sordariomycetes</taxon>
        <taxon>Hypocreomycetidae</taxon>
        <taxon>Hypocreales</taxon>
        <taxon>Cordycipitaceae</taxon>
        <taxon>Lecanicillium</taxon>
    </lineage>
</organism>
<gene>
    <name evidence="1" type="ORF">NLG97_g2837</name>
</gene>
<reference evidence="1" key="1">
    <citation type="submission" date="2022-07" db="EMBL/GenBank/DDBJ databases">
        <title>Genome Sequence of Lecanicillium saksenae.</title>
        <authorList>
            <person name="Buettner E."/>
        </authorList>
    </citation>
    <scope>NUCLEOTIDE SEQUENCE</scope>
    <source>
        <strain evidence="1">VT-O1</strain>
    </source>
</reference>
<comment type="caution">
    <text evidence="1">The sequence shown here is derived from an EMBL/GenBank/DDBJ whole genome shotgun (WGS) entry which is preliminary data.</text>
</comment>
<protein>
    <submittedName>
        <fullName evidence="1">Uncharacterized protein</fullName>
    </submittedName>
</protein>
<dbReference type="Proteomes" id="UP001148737">
    <property type="component" value="Unassembled WGS sequence"/>
</dbReference>
<accession>A0ACC1R2G2</accession>
<sequence length="419" mass="46738">MAFKSLSEMASAVALKNIKSILSVGYLPYTSVRHILIKIDSAPQLRQVELNCPQLQGETAELWLRLIEKDFPMEFKAKAYMPKSQDKWHKVWEKYKREHDRSIQESEEQLRNALMGLRQNKEKNTSKIVEGRFLPSDAMRPKKRNMGPKDNTTSVLNFGGGSRTKTLSGAGVMRKARREAREVRNIQGSLSRSVAAPIRLLEKKHLTAPPRGMVQQNRIASQPAYRTPELEQREQRMQELEKKRNAALDDHAQRAAYISDSEESSEEDHEYTHKPTKKPIIAGPSSSGASQAKPAPVPGRKAVGSGGNMFQRKFGGGKSSAVSPPKPVRVTTTTIASGSREMSPTSRKRSSSTAHLDDPDAKRPSIEPGLTSPKKVLPKEPSSPQQIRQSLSPEPVAPKPVFRKKKPVSVFMKRPAKRS</sequence>
<keyword evidence="2" id="KW-1185">Reference proteome</keyword>
<evidence type="ECO:0000313" key="2">
    <source>
        <dbReference type="Proteomes" id="UP001148737"/>
    </source>
</evidence>
<evidence type="ECO:0000313" key="1">
    <source>
        <dbReference type="EMBL" id="KAJ3496203.1"/>
    </source>
</evidence>
<proteinExistence type="predicted"/>
<name>A0ACC1R2G2_9HYPO</name>